<evidence type="ECO:0000256" key="1">
    <source>
        <dbReference type="ARBA" id="ARBA00022448"/>
    </source>
</evidence>
<sequence length="190" mass="20198" precursor="true">MKLLNRALLAPAALTLALAAAPALAERADRDQPVNIEANKVTVDDRNKVHIFEGDVVLTQGTLVIKGDKLVVTQDAGGFQNGVATASNPRLATFRQKREGSNEYVYGEAERIEYSSRTEKAKLFVRAKVTSGGDEVRGHFIEYDSMSENYLVTNAPGAAPAATSGGDGRVRAVIQPKSDNKAGGAESAKP</sequence>
<evidence type="ECO:0000313" key="8">
    <source>
        <dbReference type="Proteomes" id="UP000002588"/>
    </source>
</evidence>
<dbReference type="Proteomes" id="UP000002588">
    <property type="component" value="Chromosome"/>
</dbReference>
<dbReference type="GO" id="GO:0030288">
    <property type="term" value="C:outer membrane-bounded periplasmic space"/>
    <property type="evidence" value="ECO:0007669"/>
    <property type="project" value="TreeGrafter"/>
</dbReference>
<dbReference type="GO" id="GO:0015920">
    <property type="term" value="P:lipopolysaccharide transport"/>
    <property type="evidence" value="ECO:0007669"/>
    <property type="project" value="UniProtKB-UniRule"/>
</dbReference>
<dbReference type="OrthoDB" id="5294855at2"/>
<feature type="region of interest" description="Disordered" evidence="5">
    <location>
        <begin position="156"/>
        <end position="190"/>
    </location>
</feature>
<comment type="subunit">
    <text evidence="4">Component of the lipopolysaccharide transport and assembly complex.</text>
</comment>
<comment type="function">
    <text evidence="4">Involved in the assembly of lipopolysaccharide (LPS). Required for the translocation of LPS from the inner membrane to the outer membrane.</text>
</comment>
<dbReference type="NCBIfam" id="TIGR03002">
    <property type="entry name" value="outer_YhbN_LptA"/>
    <property type="match status" value="1"/>
</dbReference>
<dbReference type="HOGENOM" id="CLU_095993_1_0_4"/>
<dbReference type="AlphaFoldDB" id="A1K3K3"/>
<dbReference type="InterPro" id="IPR005653">
    <property type="entry name" value="OstA-like_N"/>
</dbReference>
<dbReference type="HAMAP" id="MF_01914">
    <property type="entry name" value="LPS_assembly_LptA"/>
    <property type="match status" value="1"/>
</dbReference>
<dbReference type="PANTHER" id="PTHR36504:SF1">
    <property type="entry name" value="LIPOPOLYSACCHARIDE EXPORT SYSTEM PROTEIN LPTA"/>
    <property type="match status" value="1"/>
</dbReference>
<name>A1K3K3_AZOSB</name>
<dbReference type="Gene3D" id="2.60.450.10">
    <property type="entry name" value="Lipopolysaccharide (LPS) transport protein A like domain"/>
    <property type="match status" value="1"/>
</dbReference>
<dbReference type="eggNOG" id="COG1934">
    <property type="taxonomic scope" value="Bacteria"/>
</dbReference>
<organism evidence="7 8">
    <name type="scientific">Azoarcus sp. (strain BH72)</name>
    <dbReference type="NCBI Taxonomy" id="418699"/>
    <lineage>
        <taxon>Bacteria</taxon>
        <taxon>Pseudomonadati</taxon>
        <taxon>Pseudomonadota</taxon>
        <taxon>Betaproteobacteria</taxon>
        <taxon>Rhodocyclales</taxon>
        <taxon>Zoogloeaceae</taxon>
        <taxon>Azoarcus</taxon>
    </lineage>
</organism>
<dbReference type="GO" id="GO:0001530">
    <property type="term" value="F:lipopolysaccharide binding"/>
    <property type="evidence" value="ECO:0007669"/>
    <property type="project" value="InterPro"/>
</dbReference>
<dbReference type="EMBL" id="AM406670">
    <property type="protein sequence ID" value="CAL93408.1"/>
    <property type="molecule type" value="Genomic_DNA"/>
</dbReference>
<accession>A1K3K3</accession>
<feature type="chain" id="PRO_5009006536" description="Lipopolysaccharide export system protein LptA" evidence="4">
    <location>
        <begin position="26"/>
        <end position="190"/>
    </location>
</feature>
<dbReference type="RefSeq" id="WP_011764525.1">
    <property type="nucleotide sequence ID" value="NC_008702.1"/>
</dbReference>
<evidence type="ECO:0000313" key="7">
    <source>
        <dbReference type="EMBL" id="CAL93408.1"/>
    </source>
</evidence>
<dbReference type="GO" id="GO:0043165">
    <property type="term" value="P:Gram-negative-bacterium-type cell outer membrane assembly"/>
    <property type="evidence" value="ECO:0007669"/>
    <property type="project" value="UniProtKB-UniRule"/>
</dbReference>
<reference evidence="7 8" key="1">
    <citation type="journal article" date="2006" name="Nat. Biotechnol.">
        <title>Complete genome of the mutualistic, N2-fixing grass endophyte Azoarcus sp. strain BH72.</title>
        <authorList>
            <person name="Krause A."/>
            <person name="Ramakumar A."/>
            <person name="Bartels D."/>
            <person name="Battistoni F."/>
            <person name="Bekel T."/>
            <person name="Boch J."/>
            <person name="Boehm M."/>
            <person name="Friedrich F."/>
            <person name="Hurek T."/>
            <person name="Krause L."/>
            <person name="Linke B."/>
            <person name="McHardy A.C."/>
            <person name="Sarkar A."/>
            <person name="Schneiker S."/>
            <person name="Syed A.A."/>
            <person name="Thauer R."/>
            <person name="Vorhoelter F.-J."/>
            <person name="Weidner S."/>
            <person name="Puehler A."/>
            <person name="Reinhold-Hurek B."/>
            <person name="Kaiser O."/>
            <person name="Goesmann A."/>
        </authorList>
    </citation>
    <scope>NUCLEOTIDE SEQUENCE [LARGE SCALE GENOMIC DNA]</scope>
    <source>
        <strain evidence="7 8">BH72</strain>
    </source>
</reference>
<dbReference type="KEGG" id="azo:azo0791"/>
<keyword evidence="1 4" id="KW-0813">Transport</keyword>
<keyword evidence="8" id="KW-1185">Reference proteome</keyword>
<feature type="signal peptide" evidence="4">
    <location>
        <begin position="1"/>
        <end position="25"/>
    </location>
</feature>
<protein>
    <recommendedName>
        <fullName evidence="4">Lipopolysaccharide export system protein LptA</fullName>
    </recommendedName>
</protein>
<evidence type="ECO:0000256" key="5">
    <source>
        <dbReference type="SAM" id="MobiDB-lite"/>
    </source>
</evidence>
<comment type="similarity">
    <text evidence="4">Belongs to the LptA family.</text>
</comment>
<dbReference type="STRING" id="62928.azo0791"/>
<evidence type="ECO:0000256" key="4">
    <source>
        <dbReference type="HAMAP-Rule" id="MF_01914"/>
    </source>
</evidence>
<dbReference type="Pfam" id="PF03968">
    <property type="entry name" value="LptD_N"/>
    <property type="match status" value="1"/>
</dbReference>
<evidence type="ECO:0000259" key="6">
    <source>
        <dbReference type="Pfam" id="PF03968"/>
    </source>
</evidence>
<dbReference type="InterPro" id="IPR014340">
    <property type="entry name" value="LptA"/>
</dbReference>
<proteinExistence type="inferred from homology"/>
<gene>
    <name evidence="4" type="primary">lptA</name>
    <name evidence="7" type="ordered locus">azo0791</name>
</gene>
<feature type="domain" description="Organic solvent tolerance-like N-terminal" evidence="6">
    <location>
        <begin position="35"/>
        <end position="147"/>
    </location>
</feature>
<dbReference type="GO" id="GO:0009279">
    <property type="term" value="C:cell outer membrane"/>
    <property type="evidence" value="ECO:0007669"/>
    <property type="project" value="TreeGrafter"/>
</dbReference>
<comment type="subcellular location">
    <subcellularLocation>
        <location evidence="4">Periplasm</location>
    </subcellularLocation>
</comment>
<keyword evidence="2 4" id="KW-0732">Signal</keyword>
<dbReference type="PANTHER" id="PTHR36504">
    <property type="entry name" value="LIPOPOLYSACCHARIDE EXPORT SYSTEM PROTEIN LPTA"/>
    <property type="match status" value="1"/>
</dbReference>
<evidence type="ECO:0000256" key="3">
    <source>
        <dbReference type="ARBA" id="ARBA00022764"/>
    </source>
</evidence>
<dbReference type="GO" id="GO:0017089">
    <property type="term" value="F:glycolipid transfer activity"/>
    <property type="evidence" value="ECO:0007669"/>
    <property type="project" value="TreeGrafter"/>
</dbReference>
<keyword evidence="3 4" id="KW-0574">Periplasm</keyword>
<dbReference type="InterPro" id="IPR052037">
    <property type="entry name" value="LPS_export_LptA"/>
</dbReference>
<dbReference type="KEGG" id="aoa:dqs_0861"/>
<evidence type="ECO:0000256" key="2">
    <source>
        <dbReference type="ARBA" id="ARBA00022729"/>
    </source>
</evidence>